<proteinExistence type="predicted"/>
<dbReference type="InterPro" id="IPR052743">
    <property type="entry name" value="Glutaminase_GtaA"/>
</dbReference>
<keyword evidence="5" id="KW-1185">Reference proteome</keyword>
<gene>
    <name evidence="4" type="ORF">EUX98_g7550</name>
</gene>
<dbReference type="EMBL" id="SGPM01000325">
    <property type="protein sequence ID" value="THH26639.1"/>
    <property type="molecule type" value="Genomic_DNA"/>
</dbReference>
<evidence type="ECO:0000259" key="2">
    <source>
        <dbReference type="Pfam" id="PF16335"/>
    </source>
</evidence>
<dbReference type="SUPFAM" id="SSF48208">
    <property type="entry name" value="Six-hairpin glycosidases"/>
    <property type="match status" value="1"/>
</dbReference>
<feature type="signal peptide" evidence="1">
    <location>
        <begin position="1"/>
        <end position="21"/>
    </location>
</feature>
<sequence length="699" mass="75124">MFSASSIVTAVALLGAGVVSTSPSWTTNPFNPAAIPLAVRSPYLSAWLPQGGGNALNTAWPTFWTGMIVGWAGYVSVDGNVFTFLGAPSVTATQAVQKSFQFTSTQSTFVMTAGPVDLTVNFLSPVEPADLVKQSFPFSYLSLSAASNDGSSHAVQVYTDISAEWVTGNVSLVANWTTTAGDNNLVTHQVQLATQEPFTELNDQIQHGSAFFSTGSTQGVTYQTGEDVQVRAQFVQSSVLLNSQDTQFRAVSDKWPVFAFASDLGSVSTSSTPVVFALGHVRDPAIQYITSDGPLQERSLYFWTQFSTIGDAIASFLGDYTNALARANAIDNQISTDARNVSLDYAELASLSLRQAFAGSEVTVSKNSDGSFNASDVLMFTKEISSSGSVSTVDMVYTIWPLYLYVNATLGKYALLPMLNYQASGQYPNAWSVHDLGSHYPEATGHNDGKDIAMPVEECGNMLIMVLSYTQRTGDNSLIVTYYDLLDKWAQFLVDNALHPSNQLSSDAFAGVLANQTNLAIKGIIGIRAMSEIANMTGNSTGSQQYASVATSYASQFQKLATSTDGKHLTLSYGNDSSWGLSYNLYADRMLGTNVFPASIYELQTSWYGNADTSSQFGLPLDTRNNFSLSQWEIWTAATVNDTTVRDSLVGGVLKLAADGKSSKPFGDWYDTLDGSVNSFAARPVVVGLTGLVSQRKRV</sequence>
<dbReference type="InterPro" id="IPR008928">
    <property type="entry name" value="6-hairpin_glycosidase_sf"/>
</dbReference>
<feature type="domain" description="Glutaminase A N-terminal" evidence="3">
    <location>
        <begin position="105"/>
        <end position="337"/>
    </location>
</feature>
<dbReference type="Pfam" id="PF16335">
    <property type="entry name" value="GtaA_6_Hairpin"/>
    <property type="match status" value="1"/>
</dbReference>
<accession>A0A4S4MLJ9</accession>
<dbReference type="PANTHER" id="PTHR31987:SF1">
    <property type="entry name" value="GLUTAMINASE A"/>
    <property type="match status" value="1"/>
</dbReference>
<dbReference type="OrthoDB" id="3918848at2759"/>
<dbReference type="GO" id="GO:0005975">
    <property type="term" value="P:carbohydrate metabolic process"/>
    <property type="evidence" value="ECO:0007669"/>
    <property type="project" value="InterPro"/>
</dbReference>
<dbReference type="InterPro" id="IPR033433">
    <property type="entry name" value="GtaA_N"/>
</dbReference>
<evidence type="ECO:0000256" key="1">
    <source>
        <dbReference type="SAM" id="SignalP"/>
    </source>
</evidence>
<feature type="chain" id="PRO_5020458957" description="DUF1793-domain-containing protein" evidence="1">
    <location>
        <begin position="22"/>
        <end position="699"/>
    </location>
</feature>
<feature type="domain" description="Glutaminase A central" evidence="2">
    <location>
        <begin position="344"/>
        <end position="688"/>
    </location>
</feature>
<name>A0A4S4MLJ9_9APHY</name>
<dbReference type="Pfam" id="PF17168">
    <property type="entry name" value="DUF5127"/>
    <property type="match status" value="1"/>
</dbReference>
<reference evidence="4 5" key="1">
    <citation type="submission" date="2019-02" db="EMBL/GenBank/DDBJ databases">
        <title>Genome sequencing of the rare red list fungi Antrodiella citrinella (Flaviporus citrinellus).</title>
        <authorList>
            <person name="Buettner E."/>
            <person name="Kellner H."/>
        </authorList>
    </citation>
    <scope>NUCLEOTIDE SEQUENCE [LARGE SCALE GENOMIC DNA]</scope>
    <source>
        <strain evidence="4 5">DSM 108506</strain>
    </source>
</reference>
<evidence type="ECO:0000313" key="5">
    <source>
        <dbReference type="Proteomes" id="UP000308730"/>
    </source>
</evidence>
<organism evidence="4 5">
    <name type="scientific">Antrodiella citrinella</name>
    <dbReference type="NCBI Taxonomy" id="2447956"/>
    <lineage>
        <taxon>Eukaryota</taxon>
        <taxon>Fungi</taxon>
        <taxon>Dikarya</taxon>
        <taxon>Basidiomycota</taxon>
        <taxon>Agaricomycotina</taxon>
        <taxon>Agaricomycetes</taxon>
        <taxon>Polyporales</taxon>
        <taxon>Steccherinaceae</taxon>
        <taxon>Antrodiella</taxon>
    </lineage>
</organism>
<keyword evidence="1" id="KW-0732">Signal</keyword>
<dbReference type="AlphaFoldDB" id="A0A4S4MLJ9"/>
<protein>
    <recommendedName>
        <fullName evidence="6">DUF1793-domain-containing protein</fullName>
    </recommendedName>
</protein>
<evidence type="ECO:0008006" key="6">
    <source>
        <dbReference type="Google" id="ProtNLM"/>
    </source>
</evidence>
<dbReference type="InterPro" id="IPR032514">
    <property type="entry name" value="GtaA_central"/>
</dbReference>
<evidence type="ECO:0000259" key="3">
    <source>
        <dbReference type="Pfam" id="PF17168"/>
    </source>
</evidence>
<evidence type="ECO:0000313" key="4">
    <source>
        <dbReference type="EMBL" id="THH26639.1"/>
    </source>
</evidence>
<dbReference type="PANTHER" id="PTHR31987">
    <property type="entry name" value="GLUTAMINASE A-RELATED"/>
    <property type="match status" value="1"/>
</dbReference>
<dbReference type="Proteomes" id="UP000308730">
    <property type="component" value="Unassembled WGS sequence"/>
</dbReference>
<comment type="caution">
    <text evidence="4">The sequence shown here is derived from an EMBL/GenBank/DDBJ whole genome shotgun (WGS) entry which is preliminary data.</text>
</comment>